<accession>A0A8W8P409</accession>
<protein>
    <recommendedName>
        <fullName evidence="4">SGNH hydrolase-type esterase domain-containing protein</fullName>
    </recommendedName>
</protein>
<dbReference type="Proteomes" id="UP000005408">
    <property type="component" value="Unassembled WGS sequence"/>
</dbReference>
<dbReference type="EnsemblMetazoa" id="G9647.2">
    <property type="protein sequence ID" value="G9647.2:cds"/>
    <property type="gene ID" value="G9647"/>
</dbReference>
<evidence type="ECO:0000256" key="1">
    <source>
        <dbReference type="SAM" id="MobiDB-lite"/>
    </source>
</evidence>
<proteinExistence type="predicted"/>
<dbReference type="AlphaFoldDB" id="A0A8W8P409"/>
<feature type="compositionally biased region" description="Pro residues" evidence="1">
    <location>
        <begin position="61"/>
        <end position="70"/>
    </location>
</feature>
<evidence type="ECO:0000313" key="3">
    <source>
        <dbReference type="Proteomes" id="UP000005408"/>
    </source>
</evidence>
<dbReference type="SUPFAM" id="SSF52266">
    <property type="entry name" value="SGNH hydrolase"/>
    <property type="match status" value="1"/>
</dbReference>
<sequence length="316" mass="34634">MLRVRNQRASKARSPYAAVPNGTNTVASSSVLARGRRGNRRGGQVRQPVANISNINAPPTQATPPTPAAPTTPATQASTEAGQGMSRSGMIGMIPHNMPPIVNPTPDAPSALSSHVPTNMNQDSVWIIGSSIIHWAQKYAETTNQLNLGLNHFTINWNGRRGMVWEYLYTTVSSMLIANKQPTILIIHCGGNNIGDPQNTLKGIQKFMKLTLSQIADLLPNTLIVWSHILPRSNWRQSLSTIEGENSRRRINSAIATFVLKKLNGASIKYPDIQITQKRLFRLDGVHLSDLGNNIYINSLKNAIVQFVTSSSRTYP</sequence>
<dbReference type="Gene3D" id="3.40.50.1110">
    <property type="entry name" value="SGNH hydrolase"/>
    <property type="match status" value="1"/>
</dbReference>
<organism evidence="2 3">
    <name type="scientific">Magallana gigas</name>
    <name type="common">Pacific oyster</name>
    <name type="synonym">Crassostrea gigas</name>
    <dbReference type="NCBI Taxonomy" id="29159"/>
    <lineage>
        <taxon>Eukaryota</taxon>
        <taxon>Metazoa</taxon>
        <taxon>Spiralia</taxon>
        <taxon>Lophotrochozoa</taxon>
        <taxon>Mollusca</taxon>
        <taxon>Bivalvia</taxon>
        <taxon>Autobranchia</taxon>
        <taxon>Pteriomorphia</taxon>
        <taxon>Ostreida</taxon>
        <taxon>Ostreoidea</taxon>
        <taxon>Ostreidae</taxon>
        <taxon>Magallana</taxon>
    </lineage>
</organism>
<dbReference type="InterPro" id="IPR036514">
    <property type="entry name" value="SGNH_hydro_sf"/>
</dbReference>
<keyword evidence="3" id="KW-1185">Reference proteome</keyword>
<reference evidence="2" key="1">
    <citation type="submission" date="2022-08" db="UniProtKB">
        <authorList>
            <consortium name="EnsemblMetazoa"/>
        </authorList>
    </citation>
    <scope>IDENTIFICATION</scope>
    <source>
        <strain evidence="2">05x7-T-G4-1.051#20</strain>
    </source>
</reference>
<feature type="region of interest" description="Disordered" evidence="1">
    <location>
        <begin position="1"/>
        <end position="115"/>
    </location>
</feature>
<evidence type="ECO:0000313" key="2">
    <source>
        <dbReference type="EnsemblMetazoa" id="G9647.2:cds"/>
    </source>
</evidence>
<feature type="compositionally biased region" description="Polar residues" evidence="1">
    <location>
        <begin position="21"/>
        <end position="31"/>
    </location>
</feature>
<name>A0A8W8P409_MAGGI</name>
<feature type="compositionally biased region" description="Basic residues" evidence="1">
    <location>
        <begin position="1"/>
        <end position="11"/>
    </location>
</feature>
<evidence type="ECO:0008006" key="4">
    <source>
        <dbReference type="Google" id="ProtNLM"/>
    </source>
</evidence>
<feature type="compositionally biased region" description="Pro residues" evidence="1">
    <location>
        <begin position="97"/>
        <end position="107"/>
    </location>
</feature>
<dbReference type="CDD" id="cd00229">
    <property type="entry name" value="SGNH_hydrolase"/>
    <property type="match status" value="1"/>
</dbReference>